<dbReference type="NCBIfam" id="TIGR01617">
    <property type="entry name" value="arsC_related"/>
    <property type="match status" value="1"/>
</dbReference>
<gene>
    <name evidence="4" type="primary">spxA</name>
    <name evidence="4" type="ORF">DXH47_03645</name>
</gene>
<protein>
    <submittedName>
        <fullName evidence="4">Transcriptional regulator Spx</fullName>
    </submittedName>
</protein>
<keyword evidence="1" id="KW-1015">Disulfide bond</keyword>
<dbReference type="PROSITE" id="PS51353">
    <property type="entry name" value="ARSC"/>
    <property type="match status" value="1"/>
</dbReference>
<dbReference type="CDD" id="cd03032">
    <property type="entry name" value="ArsC_Spx"/>
    <property type="match status" value="1"/>
</dbReference>
<dbReference type="EMBL" id="QXIL01000004">
    <property type="protein sequence ID" value="RXI79485.1"/>
    <property type="molecule type" value="Genomic_DNA"/>
</dbReference>
<dbReference type="InterPro" id="IPR036249">
    <property type="entry name" value="Thioredoxin-like_sf"/>
</dbReference>
<comment type="caution">
    <text evidence="4">The sequence shown here is derived from an EMBL/GenBank/DDBJ whole genome shotgun (WGS) entry which is preliminary data.</text>
</comment>
<dbReference type="SUPFAM" id="SSF52833">
    <property type="entry name" value="Thioredoxin-like"/>
    <property type="match status" value="1"/>
</dbReference>
<reference evidence="4 5" key="1">
    <citation type="submission" date="2018-08" db="EMBL/GenBank/DDBJ databases">
        <title>Lactobacillus suantsai sp. nov., isolated from traditional fermented suan-tsai in Taiwan.</title>
        <authorList>
            <person name="Huang C.-H."/>
        </authorList>
    </citation>
    <scope>NUCLEOTIDE SEQUENCE [LARGE SCALE GENOMIC DNA]</scope>
    <source>
        <strain evidence="4 5">BCRC 12945</strain>
    </source>
</reference>
<evidence type="ECO:0000256" key="1">
    <source>
        <dbReference type="ARBA" id="ARBA00023157"/>
    </source>
</evidence>
<dbReference type="Pfam" id="PF03960">
    <property type="entry name" value="ArsC"/>
    <property type="match status" value="1"/>
</dbReference>
<name>A0A4Q0VLT8_9LACO</name>
<evidence type="ECO:0000256" key="3">
    <source>
        <dbReference type="PROSITE-ProRule" id="PRU01282"/>
    </source>
</evidence>
<dbReference type="NCBIfam" id="NF002459">
    <property type="entry name" value="PRK01655.1"/>
    <property type="match status" value="1"/>
</dbReference>
<dbReference type="RefSeq" id="WP_129031726.1">
    <property type="nucleotide sequence ID" value="NZ_CP059603.1"/>
</dbReference>
<accession>A0A4Q0VLT8</accession>
<evidence type="ECO:0000256" key="2">
    <source>
        <dbReference type="ARBA" id="ARBA00023284"/>
    </source>
</evidence>
<organism evidence="4 5">
    <name type="scientific">Levilactobacillus suantsaii</name>
    <dbReference type="NCBI Taxonomy" id="2292255"/>
    <lineage>
        <taxon>Bacteria</taxon>
        <taxon>Bacillati</taxon>
        <taxon>Bacillota</taxon>
        <taxon>Bacilli</taxon>
        <taxon>Lactobacillales</taxon>
        <taxon>Lactobacillaceae</taxon>
        <taxon>Levilactobacillus</taxon>
    </lineage>
</organism>
<dbReference type="PANTHER" id="PTHR30041:SF7">
    <property type="entry name" value="GLOBAL TRANSCRIPTIONAL REGULATOR SPX"/>
    <property type="match status" value="1"/>
</dbReference>
<dbReference type="InterPro" id="IPR006504">
    <property type="entry name" value="Tscrpt_reg_Spx/MgsR"/>
</dbReference>
<dbReference type="PANTHER" id="PTHR30041">
    <property type="entry name" value="ARSENATE REDUCTASE"/>
    <property type="match status" value="1"/>
</dbReference>
<keyword evidence="5" id="KW-1185">Reference proteome</keyword>
<sequence length="135" mass="15764">MTVILYTTPSCASCRKARHWLDTHRIAYRERNMVATPLTASELKAILRLTETGTDEIISTRSKPYQQLKLAVDDLPLRELYALIQQNPTILRRPIIHDDRRLQVGYNEDEIRSFLPRQVRVLARNQAQQRVNLVK</sequence>
<dbReference type="Proteomes" id="UP000290602">
    <property type="component" value="Unassembled WGS sequence"/>
</dbReference>
<dbReference type="OrthoDB" id="9794155at2"/>
<dbReference type="NCBIfam" id="NF009210">
    <property type="entry name" value="PRK12559.1"/>
    <property type="match status" value="1"/>
</dbReference>
<dbReference type="Gene3D" id="3.40.30.10">
    <property type="entry name" value="Glutaredoxin"/>
    <property type="match status" value="1"/>
</dbReference>
<comment type="similarity">
    <text evidence="3">Belongs to the ArsC family.</text>
</comment>
<dbReference type="AlphaFoldDB" id="A0A4Q0VLT8"/>
<evidence type="ECO:0000313" key="5">
    <source>
        <dbReference type="Proteomes" id="UP000290602"/>
    </source>
</evidence>
<proteinExistence type="inferred from homology"/>
<keyword evidence="2" id="KW-0676">Redox-active center</keyword>
<dbReference type="InterPro" id="IPR006660">
    <property type="entry name" value="Arsenate_reductase-like"/>
</dbReference>
<evidence type="ECO:0000313" key="4">
    <source>
        <dbReference type="EMBL" id="RXI79485.1"/>
    </source>
</evidence>